<reference evidence="1 2" key="1">
    <citation type="journal article" date="2024" name="G3 (Bethesda)">
        <title>Genome assembly of Hibiscus sabdariffa L. provides insights into metabolisms of medicinal natural products.</title>
        <authorList>
            <person name="Kim T."/>
        </authorList>
    </citation>
    <scope>NUCLEOTIDE SEQUENCE [LARGE SCALE GENOMIC DNA]</scope>
    <source>
        <strain evidence="1">TK-2024</strain>
        <tissue evidence="1">Old leaves</tissue>
    </source>
</reference>
<organism evidence="1 2">
    <name type="scientific">Hibiscus sabdariffa</name>
    <name type="common">roselle</name>
    <dbReference type="NCBI Taxonomy" id="183260"/>
    <lineage>
        <taxon>Eukaryota</taxon>
        <taxon>Viridiplantae</taxon>
        <taxon>Streptophyta</taxon>
        <taxon>Embryophyta</taxon>
        <taxon>Tracheophyta</taxon>
        <taxon>Spermatophyta</taxon>
        <taxon>Magnoliopsida</taxon>
        <taxon>eudicotyledons</taxon>
        <taxon>Gunneridae</taxon>
        <taxon>Pentapetalae</taxon>
        <taxon>rosids</taxon>
        <taxon>malvids</taxon>
        <taxon>Malvales</taxon>
        <taxon>Malvaceae</taxon>
        <taxon>Malvoideae</taxon>
        <taxon>Hibiscus</taxon>
    </lineage>
</organism>
<name>A0ABR2ALM0_9ROSI</name>
<dbReference type="Proteomes" id="UP001472677">
    <property type="component" value="Unassembled WGS sequence"/>
</dbReference>
<evidence type="ECO:0000313" key="1">
    <source>
        <dbReference type="EMBL" id="KAK8494382.1"/>
    </source>
</evidence>
<proteinExistence type="predicted"/>
<keyword evidence="2" id="KW-1185">Reference proteome</keyword>
<dbReference type="EMBL" id="JBBPBM010000541">
    <property type="protein sequence ID" value="KAK8494382.1"/>
    <property type="molecule type" value="Genomic_DNA"/>
</dbReference>
<accession>A0ABR2ALM0</accession>
<sequence length="68" mass="7492">MPPVSSPVQTSGISWLLRGLMRATSGVVACRGVEAIFGVEGAELPWEVVAKRRSFKGLMLKLRHWRGK</sequence>
<protein>
    <submittedName>
        <fullName evidence="1">Uncharacterized protein</fullName>
    </submittedName>
</protein>
<evidence type="ECO:0000313" key="2">
    <source>
        <dbReference type="Proteomes" id="UP001472677"/>
    </source>
</evidence>
<comment type="caution">
    <text evidence="1">The sequence shown here is derived from an EMBL/GenBank/DDBJ whole genome shotgun (WGS) entry which is preliminary data.</text>
</comment>
<gene>
    <name evidence="1" type="ORF">V6N12_063979</name>
</gene>